<protein>
    <submittedName>
        <fullName evidence="2">Uncharacterized protein</fullName>
    </submittedName>
</protein>
<feature type="region of interest" description="Disordered" evidence="1">
    <location>
        <begin position="1"/>
        <end position="68"/>
    </location>
</feature>
<feature type="compositionally biased region" description="Basic and acidic residues" evidence="1">
    <location>
        <begin position="35"/>
        <end position="56"/>
    </location>
</feature>
<keyword evidence="3" id="KW-1185">Reference proteome</keyword>
<sequence length="68" mass="7499">MVLREEPIVEDSAEAPEINQAPKEPDAGPEIQEETPDKEKEEEGLSTERDVGEKTAQDQAGQQQPRAV</sequence>
<comment type="caution">
    <text evidence="2">The sequence shown here is derived from an EMBL/GenBank/DDBJ whole genome shotgun (WGS) entry which is preliminary data.</text>
</comment>
<evidence type="ECO:0000313" key="3">
    <source>
        <dbReference type="Proteomes" id="UP000036403"/>
    </source>
</evidence>
<dbReference type="Proteomes" id="UP000036403">
    <property type="component" value="Unassembled WGS sequence"/>
</dbReference>
<dbReference type="PaxDb" id="67767-A0A0J7KDS3"/>
<dbReference type="EMBL" id="LBMM01008983">
    <property type="protein sequence ID" value="KMQ88482.1"/>
    <property type="molecule type" value="Genomic_DNA"/>
</dbReference>
<evidence type="ECO:0000256" key="1">
    <source>
        <dbReference type="SAM" id="MobiDB-lite"/>
    </source>
</evidence>
<organism evidence="2 3">
    <name type="scientific">Lasius niger</name>
    <name type="common">Black garden ant</name>
    <dbReference type="NCBI Taxonomy" id="67767"/>
    <lineage>
        <taxon>Eukaryota</taxon>
        <taxon>Metazoa</taxon>
        <taxon>Ecdysozoa</taxon>
        <taxon>Arthropoda</taxon>
        <taxon>Hexapoda</taxon>
        <taxon>Insecta</taxon>
        <taxon>Pterygota</taxon>
        <taxon>Neoptera</taxon>
        <taxon>Endopterygota</taxon>
        <taxon>Hymenoptera</taxon>
        <taxon>Apocrita</taxon>
        <taxon>Aculeata</taxon>
        <taxon>Formicoidea</taxon>
        <taxon>Formicidae</taxon>
        <taxon>Formicinae</taxon>
        <taxon>Lasius</taxon>
        <taxon>Lasius</taxon>
    </lineage>
</organism>
<dbReference type="AlphaFoldDB" id="A0A0J7KDS3"/>
<name>A0A0J7KDS3_LASNI</name>
<reference evidence="2 3" key="1">
    <citation type="submission" date="2015-04" db="EMBL/GenBank/DDBJ databases">
        <title>Lasius niger genome sequencing.</title>
        <authorList>
            <person name="Konorov E.A."/>
            <person name="Nikitin M.A."/>
            <person name="Kirill M.V."/>
            <person name="Chang P."/>
        </authorList>
    </citation>
    <scope>NUCLEOTIDE SEQUENCE [LARGE SCALE GENOMIC DNA]</scope>
    <source>
        <tissue evidence="2">Whole</tissue>
    </source>
</reference>
<accession>A0A0J7KDS3</accession>
<evidence type="ECO:0000313" key="2">
    <source>
        <dbReference type="EMBL" id="KMQ88482.1"/>
    </source>
</evidence>
<proteinExistence type="predicted"/>
<gene>
    <name evidence="2" type="ORF">RF55_12020</name>
</gene>
<feature type="compositionally biased region" description="Polar residues" evidence="1">
    <location>
        <begin position="57"/>
        <end position="68"/>
    </location>
</feature>